<dbReference type="SUPFAM" id="SSF52200">
    <property type="entry name" value="Toll/Interleukin receptor TIR domain"/>
    <property type="match status" value="1"/>
</dbReference>
<dbReference type="RefSeq" id="WP_271916138.1">
    <property type="nucleotide sequence ID" value="NZ_JAQNDO010000001.1"/>
</dbReference>
<proteinExistence type="predicted"/>
<evidence type="ECO:0000259" key="1">
    <source>
        <dbReference type="PROSITE" id="PS50104"/>
    </source>
</evidence>
<sequence length="150" mass="17052">MKPIDVFFSYSHRDEAMRDELAAHLSSLRRSGLIHEWHDRLIPAGESWKHAIDVHLEKAHLVLVLVSADFIASNYCYEIEMKRALERREAGQARVVPIIVRACDWHQTPLGALQALPRDAKPVAEWQSRDAAWTDVARGIRAVVEGLARP</sequence>
<accession>A0ABT5EIB6</accession>
<keyword evidence="3" id="KW-1185">Reference proteome</keyword>
<gene>
    <name evidence="2" type="ORF">POL67_06190</name>
</gene>
<dbReference type="Gene3D" id="3.40.50.10140">
    <property type="entry name" value="Toll/interleukin-1 receptor homology (TIR) domain"/>
    <property type="match status" value="1"/>
</dbReference>
<protein>
    <submittedName>
        <fullName evidence="2">Toll/interleukin-1 receptor domain-containing protein</fullName>
    </submittedName>
</protein>
<evidence type="ECO:0000313" key="3">
    <source>
        <dbReference type="Proteomes" id="UP001221411"/>
    </source>
</evidence>
<dbReference type="Proteomes" id="UP001221411">
    <property type="component" value="Unassembled WGS sequence"/>
</dbReference>
<dbReference type="SMART" id="SM00255">
    <property type="entry name" value="TIR"/>
    <property type="match status" value="1"/>
</dbReference>
<organism evidence="2 3">
    <name type="scientific">Polyangium mundeleinium</name>
    <dbReference type="NCBI Taxonomy" id="2995306"/>
    <lineage>
        <taxon>Bacteria</taxon>
        <taxon>Pseudomonadati</taxon>
        <taxon>Myxococcota</taxon>
        <taxon>Polyangia</taxon>
        <taxon>Polyangiales</taxon>
        <taxon>Polyangiaceae</taxon>
        <taxon>Polyangium</taxon>
    </lineage>
</organism>
<dbReference type="EMBL" id="JAQNDO010000001">
    <property type="protein sequence ID" value="MDC0740928.1"/>
    <property type="molecule type" value="Genomic_DNA"/>
</dbReference>
<comment type="caution">
    <text evidence="2">The sequence shown here is derived from an EMBL/GenBank/DDBJ whole genome shotgun (WGS) entry which is preliminary data.</text>
</comment>
<keyword evidence="2" id="KW-0675">Receptor</keyword>
<dbReference type="InterPro" id="IPR035897">
    <property type="entry name" value="Toll_tir_struct_dom_sf"/>
</dbReference>
<name>A0ABT5EIB6_9BACT</name>
<evidence type="ECO:0000313" key="2">
    <source>
        <dbReference type="EMBL" id="MDC0740928.1"/>
    </source>
</evidence>
<dbReference type="Pfam" id="PF13676">
    <property type="entry name" value="TIR_2"/>
    <property type="match status" value="1"/>
</dbReference>
<dbReference type="InterPro" id="IPR000157">
    <property type="entry name" value="TIR_dom"/>
</dbReference>
<dbReference type="PROSITE" id="PS50104">
    <property type="entry name" value="TIR"/>
    <property type="match status" value="1"/>
</dbReference>
<feature type="domain" description="TIR" evidence="1">
    <location>
        <begin position="2"/>
        <end position="144"/>
    </location>
</feature>
<reference evidence="2 3" key="1">
    <citation type="submission" date="2022-11" db="EMBL/GenBank/DDBJ databases">
        <title>Minimal conservation of predation-associated metabolite biosynthetic gene clusters underscores biosynthetic potential of Myxococcota including descriptions for ten novel species: Archangium lansinium sp. nov., Myxococcus landrumus sp. nov., Nannocystis bai.</title>
        <authorList>
            <person name="Ahearne A."/>
            <person name="Stevens C."/>
            <person name="Dowd S."/>
        </authorList>
    </citation>
    <scope>NUCLEOTIDE SEQUENCE [LARGE SCALE GENOMIC DNA]</scope>
    <source>
        <strain evidence="2 3">RJM3</strain>
    </source>
</reference>